<dbReference type="GO" id="GO:0000781">
    <property type="term" value="C:chromosome, telomeric region"/>
    <property type="evidence" value="ECO:0007669"/>
    <property type="project" value="UniProtKB-SubCell"/>
</dbReference>
<keyword evidence="8" id="KW-0597">Phosphoprotein</keyword>
<dbReference type="PANTHER" id="PTHR16308">
    <property type="entry name" value="UBIQUITIN ASSOCIATED PROTEIN 2-LIKE/LINGERER"/>
    <property type="match status" value="1"/>
</dbReference>
<dbReference type="GO" id="GO:0005737">
    <property type="term" value="C:cytoplasm"/>
    <property type="evidence" value="ECO:0007669"/>
    <property type="project" value="UniProtKB-SubCell"/>
</dbReference>
<dbReference type="Proteomes" id="UP000008493">
    <property type="component" value="Unassembled WGS sequence"/>
</dbReference>
<dbReference type="GeneID" id="18825194"/>
<keyword evidence="12" id="KW-0779">Telomere</keyword>
<feature type="region of interest" description="Disordered" evidence="16">
    <location>
        <begin position="53"/>
        <end position="381"/>
    </location>
</feature>
<dbReference type="STRING" id="597362.K5XK63"/>
<dbReference type="OMA" id="QPEAPYF"/>
<dbReference type="EMBL" id="JH971424">
    <property type="protein sequence ID" value="EKM74900.1"/>
    <property type="molecule type" value="Genomic_DNA"/>
</dbReference>
<evidence type="ECO:0000256" key="7">
    <source>
        <dbReference type="ARBA" id="ARBA00022490"/>
    </source>
</evidence>
<dbReference type="AlphaFoldDB" id="K5XK63"/>
<gene>
    <name evidence="17" type="ORF">AGABI1DRAFT_116653</name>
</gene>
<dbReference type="KEGG" id="abp:AGABI1DRAFT116653"/>
<evidence type="ECO:0000256" key="9">
    <source>
        <dbReference type="ARBA" id="ARBA00022763"/>
    </source>
</evidence>
<evidence type="ECO:0000256" key="14">
    <source>
        <dbReference type="ARBA" id="ARBA00023204"/>
    </source>
</evidence>
<feature type="region of interest" description="Disordered" evidence="16">
    <location>
        <begin position="851"/>
        <end position="974"/>
    </location>
</feature>
<dbReference type="RefSeq" id="XP_007334440.1">
    <property type="nucleotide sequence ID" value="XM_007334378.1"/>
</dbReference>
<dbReference type="GO" id="GO:0005634">
    <property type="term" value="C:nucleus"/>
    <property type="evidence" value="ECO:0007669"/>
    <property type="project" value="UniProtKB-SubCell"/>
</dbReference>
<feature type="compositionally biased region" description="Low complexity" evidence="16">
    <location>
        <begin position="701"/>
        <end position="711"/>
    </location>
</feature>
<keyword evidence="7" id="KW-0963">Cytoplasm</keyword>
<dbReference type="InterPro" id="IPR041803">
    <property type="entry name" value="DEF1_CUE"/>
</dbReference>
<evidence type="ECO:0000256" key="12">
    <source>
        <dbReference type="ARBA" id="ARBA00022895"/>
    </source>
</evidence>
<evidence type="ECO:0000256" key="4">
    <source>
        <dbReference type="ARBA" id="ARBA00005491"/>
    </source>
</evidence>
<proteinExistence type="inferred from homology"/>
<organism evidence="17 18">
    <name type="scientific">Agaricus bisporus var. burnettii (strain JB137-S8 / ATCC MYA-4627 / FGSC 10392)</name>
    <name type="common">White button mushroom</name>
    <dbReference type="NCBI Taxonomy" id="597362"/>
    <lineage>
        <taxon>Eukaryota</taxon>
        <taxon>Fungi</taxon>
        <taxon>Dikarya</taxon>
        <taxon>Basidiomycota</taxon>
        <taxon>Agaricomycotina</taxon>
        <taxon>Agaricomycetes</taxon>
        <taxon>Agaricomycetidae</taxon>
        <taxon>Agaricales</taxon>
        <taxon>Agaricineae</taxon>
        <taxon>Agaricaceae</taxon>
        <taxon>Agaricus</taxon>
    </lineage>
</organism>
<feature type="compositionally biased region" description="Low complexity" evidence="16">
    <location>
        <begin position="484"/>
        <end position="523"/>
    </location>
</feature>
<feature type="compositionally biased region" description="Low complexity" evidence="16">
    <location>
        <begin position="414"/>
        <end position="428"/>
    </location>
</feature>
<keyword evidence="9" id="KW-0227">DNA damage</keyword>
<keyword evidence="18" id="KW-1185">Reference proteome</keyword>
<sequence>MADAKFSSQLRSLKETFPDWSTDDLHSLLLDVNGDANVAAGRISDGLAVQWGSVSRKKDKKTAAAQPSSKEFTPTRGESRGARGGRGGRGGGPGRGGATARGRGAHRGSAVNGHGGRTASPRPPADHATPAPGPSAHPDSTDTPKSDVVAQQNGIVQTPNAWVDSKPDESSTANRKTEAEANAANANLNVALPKQALKTPAPARGPTKLSWAQIASKPTHKPTPPQPQSSQQLSPAAAPATAHPPPQESEPEPQASGWEDPTTAPSWEPEPSQPPTAEIPVEEPQPEPPALETVTEKMEDPPKPPAPVLAPIPEAAPAKMDPSPQTAAPALSASTLTSSAAATPSPKLASRPAVASSRASARNRATDQPVVMPSSFGSGVEKVGMQFGSLSLNGESVFESTPVEPEAPAPAPAAPSATETAAATTSPSKPQYESPTPSAPPATAPAASTSLGSVFQHQQQQVQQNLPSQPQHPPSVGASALSHQTLTTSVSQPTQSTQQATHTSNATASPLQQFSHQQQATSQPPSLANLQQTQQQQSHHQLPQHQHLPQQVQQSHTHHQYSHHLPAQLESQQHLPSTAQQAPTATTHSSYFRQNDTANTMPYFHTPTPPAGQSQDSPYGAFGQLASQNQHQQGSHLAGFNSADYNYDSQRGFYESYPQQTGFGNRNALGHEDNIKGLPGSQQQPPANSMPPSANQVSQHSSQSTAQPQSAGGQGPQFPPPPVPYYYNPYPQNQYYGTPYSSGYVPQPYVKYPAMFQPGPPGSNSAPSPATKQPGANANVAVQPQSNPYSQSLYGQQGAYDDYQQHAHHSQHQHPHALGLGQTNVGVGATEYSKQLYGGAGQGFIGLGGQSGGAASGVAGAGPRNASSPETAYKYQKDGGIGVAGGRGASVQGGPGQGQPQGQSAGQGGQGGPQGQGYYGANRFSGGVGAGIGSGVAPQQNAHHQQGGPQGHLAYPQGGNDGNFYPYQRQQYWQ</sequence>
<dbReference type="OrthoDB" id="5396806at2759"/>
<comment type="subcellular location">
    <subcellularLocation>
        <location evidence="3">Chromosome</location>
        <location evidence="3">Telomere</location>
    </subcellularLocation>
    <subcellularLocation>
        <location evidence="2">Cytoplasm</location>
    </subcellularLocation>
    <subcellularLocation>
        <location evidence="1">Nucleus</location>
    </subcellularLocation>
</comment>
<feature type="compositionally biased region" description="Polar residues" evidence="16">
    <location>
        <begin position="774"/>
        <end position="793"/>
    </location>
</feature>
<feature type="compositionally biased region" description="Polar residues" evidence="16">
    <location>
        <begin position="149"/>
        <end position="160"/>
    </location>
</feature>
<evidence type="ECO:0000256" key="2">
    <source>
        <dbReference type="ARBA" id="ARBA00004496"/>
    </source>
</evidence>
<feature type="compositionally biased region" description="Gly residues" evidence="16">
    <location>
        <begin position="879"/>
        <end position="918"/>
    </location>
</feature>
<evidence type="ECO:0000256" key="10">
    <source>
        <dbReference type="ARBA" id="ARBA00022786"/>
    </source>
</evidence>
<dbReference type="GO" id="GO:0006281">
    <property type="term" value="P:DNA repair"/>
    <property type="evidence" value="ECO:0007669"/>
    <property type="project" value="UniProtKB-KW"/>
</dbReference>
<evidence type="ECO:0000313" key="17">
    <source>
        <dbReference type="EMBL" id="EKM74900.1"/>
    </source>
</evidence>
<feature type="compositionally biased region" description="Low complexity" evidence="16">
    <location>
        <begin position="180"/>
        <end position="192"/>
    </location>
</feature>
<feature type="compositionally biased region" description="Gly residues" evidence="16">
    <location>
        <begin position="82"/>
        <end position="99"/>
    </location>
</feature>
<name>K5XK63_AGABU</name>
<feature type="compositionally biased region" description="Low complexity" evidence="16">
    <location>
        <begin position="444"/>
        <end position="469"/>
    </location>
</feature>
<evidence type="ECO:0000256" key="5">
    <source>
        <dbReference type="ARBA" id="ARBA00020536"/>
    </source>
</evidence>
<feature type="compositionally biased region" description="Low complexity" evidence="16">
    <location>
        <begin position="531"/>
        <end position="555"/>
    </location>
</feature>
<keyword evidence="11" id="KW-0832">Ubl conjugation</keyword>
<evidence type="ECO:0000256" key="16">
    <source>
        <dbReference type="SAM" id="MobiDB-lite"/>
    </source>
</evidence>
<protein>
    <recommendedName>
        <fullName evidence="5">RNA polymerase II degradation factor 1</fullName>
    </recommendedName>
</protein>
<dbReference type="FunCoup" id="K5XK63">
    <property type="interactions" value="149"/>
</dbReference>
<keyword evidence="15" id="KW-0539">Nucleus</keyword>
<evidence type="ECO:0000313" key="18">
    <source>
        <dbReference type="Proteomes" id="UP000008493"/>
    </source>
</evidence>
<feature type="region of interest" description="Disordered" evidence="16">
    <location>
        <begin position="756"/>
        <end position="794"/>
    </location>
</feature>
<evidence type="ECO:0000256" key="13">
    <source>
        <dbReference type="ARBA" id="ARBA00023125"/>
    </source>
</evidence>
<evidence type="ECO:0000256" key="6">
    <source>
        <dbReference type="ARBA" id="ARBA00022454"/>
    </source>
</evidence>
<keyword evidence="13" id="KW-0238">DNA-binding</keyword>
<dbReference type="InterPro" id="IPR051833">
    <property type="entry name" value="TC-DDR_regulator"/>
</dbReference>
<dbReference type="InParanoid" id="K5XK63"/>
<keyword evidence="6" id="KW-0158">Chromosome</keyword>
<feature type="compositionally biased region" description="Low complexity" evidence="16">
    <location>
        <begin position="228"/>
        <end position="241"/>
    </location>
</feature>
<evidence type="ECO:0000256" key="3">
    <source>
        <dbReference type="ARBA" id="ARBA00004574"/>
    </source>
</evidence>
<comment type="similarity">
    <text evidence="4">Belongs to the DEF1 family.</text>
</comment>
<evidence type="ECO:0000256" key="1">
    <source>
        <dbReference type="ARBA" id="ARBA00004123"/>
    </source>
</evidence>
<keyword evidence="10" id="KW-0833">Ubl conjugation pathway</keyword>
<evidence type="ECO:0000256" key="15">
    <source>
        <dbReference type="ARBA" id="ARBA00023242"/>
    </source>
</evidence>
<dbReference type="PANTHER" id="PTHR16308:SF13">
    <property type="entry name" value="PROTEIN LINGERER"/>
    <property type="match status" value="1"/>
</dbReference>
<keyword evidence="14" id="KW-0234">DNA repair</keyword>
<reference evidence="18" key="1">
    <citation type="journal article" date="2012" name="Proc. Natl. Acad. Sci. U.S.A.">
        <title>Genome sequence of the button mushroom Agaricus bisporus reveals mechanisms governing adaptation to a humic-rich ecological niche.</title>
        <authorList>
            <person name="Morin E."/>
            <person name="Kohler A."/>
            <person name="Baker A.R."/>
            <person name="Foulongne-Oriol M."/>
            <person name="Lombard V."/>
            <person name="Nagy L.G."/>
            <person name="Ohm R.A."/>
            <person name="Patyshakuliyeva A."/>
            <person name="Brun A."/>
            <person name="Aerts A.L."/>
            <person name="Bailey A.M."/>
            <person name="Billette C."/>
            <person name="Coutinho P.M."/>
            <person name="Deakin G."/>
            <person name="Doddapaneni H."/>
            <person name="Floudas D."/>
            <person name="Grimwood J."/>
            <person name="Hilden K."/>
            <person name="Kuees U."/>
            <person name="LaButti K.M."/>
            <person name="Lapidus A."/>
            <person name="Lindquist E.A."/>
            <person name="Lucas S.M."/>
            <person name="Murat C."/>
            <person name="Riley R.W."/>
            <person name="Salamov A.A."/>
            <person name="Schmutz J."/>
            <person name="Subramanian V."/>
            <person name="Woesten H.A.B."/>
            <person name="Xu J."/>
            <person name="Eastwood D.C."/>
            <person name="Foster G.D."/>
            <person name="Sonnenberg A.S."/>
            <person name="Cullen D."/>
            <person name="de Vries R.P."/>
            <person name="Lundell T."/>
            <person name="Hibbett D.S."/>
            <person name="Henrissat B."/>
            <person name="Burton K.S."/>
            <person name="Kerrigan R.W."/>
            <person name="Challen M.P."/>
            <person name="Grigoriev I.V."/>
            <person name="Martin F."/>
        </authorList>
    </citation>
    <scope>NUCLEOTIDE SEQUENCE [LARGE SCALE GENOMIC DNA]</scope>
    <source>
        <strain evidence="18">JB137-S8 / ATCC MYA-4627 / FGSC 10392</strain>
    </source>
</reference>
<accession>K5XK63</accession>
<dbReference type="CDD" id="cd14368">
    <property type="entry name" value="CUE_DEF1_like"/>
    <property type="match status" value="1"/>
</dbReference>
<dbReference type="GO" id="GO:0003677">
    <property type="term" value="F:DNA binding"/>
    <property type="evidence" value="ECO:0007669"/>
    <property type="project" value="UniProtKB-KW"/>
</dbReference>
<feature type="region of interest" description="Disordered" evidence="16">
    <location>
        <begin position="656"/>
        <end position="726"/>
    </location>
</feature>
<feature type="compositionally biased region" description="Polar residues" evidence="16">
    <location>
        <begin position="680"/>
        <end position="700"/>
    </location>
</feature>
<feature type="region of interest" description="Disordered" evidence="16">
    <location>
        <begin position="597"/>
        <end position="622"/>
    </location>
</feature>
<feature type="region of interest" description="Disordered" evidence="16">
    <location>
        <begin position="396"/>
        <end position="564"/>
    </location>
</feature>
<feature type="compositionally biased region" description="Basic and acidic residues" evidence="16">
    <location>
        <begin position="165"/>
        <end position="179"/>
    </location>
</feature>
<dbReference type="eggNOG" id="ENOG502S359">
    <property type="taxonomic scope" value="Eukaryota"/>
</dbReference>
<evidence type="ECO:0000256" key="8">
    <source>
        <dbReference type="ARBA" id="ARBA00022553"/>
    </source>
</evidence>
<evidence type="ECO:0000256" key="11">
    <source>
        <dbReference type="ARBA" id="ARBA00022843"/>
    </source>
</evidence>
<feature type="compositionally biased region" description="Low complexity" evidence="16">
    <location>
        <begin position="311"/>
        <end position="363"/>
    </location>
</feature>
<dbReference type="HOGENOM" id="CLU_006015_0_0_1"/>